<dbReference type="Pfam" id="PF00314">
    <property type="entry name" value="Thaumatin"/>
    <property type="match status" value="1"/>
</dbReference>
<dbReference type="Gene3D" id="2.60.110.10">
    <property type="entry name" value="Thaumatin"/>
    <property type="match status" value="1"/>
</dbReference>
<dbReference type="SMART" id="SM00205">
    <property type="entry name" value="THN"/>
    <property type="match status" value="1"/>
</dbReference>
<dbReference type="PROSITE" id="PS51367">
    <property type="entry name" value="THAUMATIN_2"/>
    <property type="match status" value="1"/>
</dbReference>
<evidence type="ECO:0008006" key="3">
    <source>
        <dbReference type="Google" id="ProtNLM"/>
    </source>
</evidence>
<sequence length="260" mass="26960">MHIHHMAGHPIRAGTPPLPASATSFTLNPGSTTVIPLPASWSGRVWAQTGCITGPTGNFSCATGATPPATLAEFTLNGANGLDFYDVSLVDGYNLPLLVRPVGGSGNCSSAGCAEDLNSACPTQLRVVSSAYTAVTVDGPGVACKSACDAFGDPQYCCSGAYSTPQKCKPSSYSMYFKTACPSAYSYAYDDASSTFTCAGADYVITFCPSPTITGKSIGVQPPQTSAAPPDYSKSGRSLIPSLTIMYLLMMMVWTSFSLI</sequence>
<comment type="caution">
    <text evidence="1">The sequence shown here is derived from an EMBL/GenBank/DDBJ whole genome shotgun (WGS) entry which is preliminary data.</text>
</comment>
<reference evidence="1 2" key="1">
    <citation type="submission" date="2024-03" db="EMBL/GenBank/DDBJ databases">
        <title>WGS assembly of Saponaria officinalis var. Norfolk2.</title>
        <authorList>
            <person name="Jenkins J."/>
            <person name="Shu S."/>
            <person name="Grimwood J."/>
            <person name="Barry K."/>
            <person name="Goodstein D."/>
            <person name="Schmutz J."/>
            <person name="Leebens-Mack J."/>
            <person name="Osbourn A."/>
        </authorList>
    </citation>
    <scope>NUCLEOTIDE SEQUENCE [LARGE SCALE GENOMIC DNA]</scope>
    <source>
        <strain evidence="2">cv. Norfolk2</strain>
        <strain evidence="1">JIC</strain>
        <tissue evidence="1">Leaf</tissue>
    </source>
</reference>
<dbReference type="FunFam" id="2.60.110.10:FF:000004">
    <property type="entry name" value="THAUMATIN-LIKE PROTEIN 1"/>
    <property type="match status" value="1"/>
</dbReference>
<accession>A0AAW1K5X0</accession>
<dbReference type="SUPFAM" id="SSF49870">
    <property type="entry name" value="Osmotin, thaumatin-like protein"/>
    <property type="match status" value="1"/>
</dbReference>
<keyword evidence="2" id="KW-1185">Reference proteome</keyword>
<dbReference type="EMBL" id="JBDFQZ010000006">
    <property type="protein sequence ID" value="KAK9713236.1"/>
    <property type="molecule type" value="Genomic_DNA"/>
</dbReference>
<dbReference type="PRINTS" id="PR00347">
    <property type="entry name" value="THAUMATIN"/>
</dbReference>
<gene>
    <name evidence="1" type="ORF">RND81_06G013600</name>
</gene>
<dbReference type="InterPro" id="IPR001938">
    <property type="entry name" value="Thaumatin"/>
</dbReference>
<name>A0AAW1K5X0_SAPOF</name>
<dbReference type="CDD" id="cd09218">
    <property type="entry name" value="TLP-PA"/>
    <property type="match status" value="1"/>
</dbReference>
<dbReference type="PANTHER" id="PTHR31048">
    <property type="entry name" value="OS03G0233200 PROTEIN"/>
    <property type="match status" value="1"/>
</dbReference>
<organism evidence="1 2">
    <name type="scientific">Saponaria officinalis</name>
    <name type="common">Common soapwort</name>
    <name type="synonym">Lychnis saponaria</name>
    <dbReference type="NCBI Taxonomy" id="3572"/>
    <lineage>
        <taxon>Eukaryota</taxon>
        <taxon>Viridiplantae</taxon>
        <taxon>Streptophyta</taxon>
        <taxon>Embryophyta</taxon>
        <taxon>Tracheophyta</taxon>
        <taxon>Spermatophyta</taxon>
        <taxon>Magnoliopsida</taxon>
        <taxon>eudicotyledons</taxon>
        <taxon>Gunneridae</taxon>
        <taxon>Pentapetalae</taxon>
        <taxon>Caryophyllales</taxon>
        <taxon>Caryophyllaceae</taxon>
        <taxon>Caryophylleae</taxon>
        <taxon>Saponaria</taxon>
    </lineage>
</organism>
<proteinExistence type="predicted"/>
<dbReference type="EMBL" id="JBDFQZ010000006">
    <property type="protein sequence ID" value="KAK9713237.1"/>
    <property type="molecule type" value="Genomic_DNA"/>
</dbReference>
<dbReference type="Proteomes" id="UP001443914">
    <property type="component" value="Unassembled WGS sequence"/>
</dbReference>
<protein>
    <recommendedName>
        <fullName evidence="3">Thaumatin-like protein</fullName>
    </recommendedName>
</protein>
<evidence type="ECO:0000313" key="1">
    <source>
        <dbReference type="EMBL" id="KAK9713237.1"/>
    </source>
</evidence>
<evidence type="ECO:0000313" key="2">
    <source>
        <dbReference type="Proteomes" id="UP001443914"/>
    </source>
</evidence>
<dbReference type="InterPro" id="IPR037176">
    <property type="entry name" value="Osmotin/thaumatin-like_sf"/>
</dbReference>
<dbReference type="AlphaFoldDB" id="A0AAW1K5X0"/>